<name>A0AA41WVV8_9RALS</name>
<comment type="caution">
    <text evidence="1">The sequence shown here is derived from an EMBL/GenBank/DDBJ whole genome shotgun (WGS) entry which is preliminary data.</text>
</comment>
<dbReference type="RefSeq" id="WP_253538486.1">
    <property type="nucleotide sequence ID" value="NZ_JAMYWC010000004.1"/>
</dbReference>
<dbReference type="AlphaFoldDB" id="A0AA41WVV8"/>
<dbReference type="InterPro" id="IPR029052">
    <property type="entry name" value="Metallo-depent_PP-like"/>
</dbReference>
<sequence>MASLRDFATARECEFLDAIEKHGSERKAAEALGVNRGTVSSAIRRVRYKAARQGYAPGHWTGGVAPGYLTGKVTVAVNAKTGEVERYWQRQHPDANQIEEAIRAAAEAMAEDLPRVKAAPFDGKTDSALCNLVVFTDYHLGMLAWHKEGGADWDLKIAEQMLLAAFLHLVESSPKAEKCVLALQGDFLHTDGLLPVTPAHHHVLDTDGRFSKIVASAIRVIRRLIDHALQKHHEVHLIVAEGNHDESSSVWLRQMFAALYEQEPRLTVNASELPFYVVQHGEVMLAFHHGHKVKNEHLPGLFAAQFAWMWGQTTKRYCHTGHRHHVDEKEYAGMTVIQHPTLAARDAYAARGGWISERAAQSITYHEKYGQVARNIVTPEMLSPIR</sequence>
<evidence type="ECO:0000313" key="2">
    <source>
        <dbReference type="Proteomes" id="UP001162793"/>
    </source>
</evidence>
<dbReference type="EMBL" id="JAMYWC010000004">
    <property type="protein sequence ID" value="MCP1173784.1"/>
    <property type="molecule type" value="Genomic_DNA"/>
</dbReference>
<keyword evidence="2" id="KW-1185">Reference proteome</keyword>
<gene>
    <name evidence="1" type="ORF">NKG59_15590</name>
</gene>
<reference evidence="2" key="1">
    <citation type="journal article" date="2023" name="Front. Microbiol.">
        <title>Ralstonia chuxiongensis sp. nov., Ralstonia mojiangensis sp. nov., and Ralstonia soli sp. nov., isolated from tobacco fields, are three novel species in the family Burkholderiaceae.</title>
        <authorList>
            <person name="Lu C.H."/>
            <person name="Zhang Y.Y."/>
            <person name="Jiang N."/>
            <person name="Chen W."/>
            <person name="Shao X."/>
            <person name="Zhao Z.M."/>
            <person name="Lu W.L."/>
            <person name="Hu X."/>
            <person name="Xi Y.X."/>
            <person name="Zou S.Y."/>
            <person name="Wei Q.J."/>
            <person name="Lin Z.L."/>
            <person name="Gong L."/>
            <person name="Gai X.T."/>
            <person name="Zhang L.Q."/>
            <person name="Li J.Y."/>
            <person name="Jin Y."/>
            <person name="Xia Z.Y."/>
        </authorList>
    </citation>
    <scope>NUCLEOTIDE SEQUENCE [LARGE SCALE GENOMIC DNA]</scope>
    <source>
        <strain evidence="2">21YRMH01-3</strain>
    </source>
</reference>
<proteinExistence type="predicted"/>
<protein>
    <submittedName>
        <fullName evidence="1">Uncharacterized protein</fullName>
    </submittedName>
</protein>
<dbReference type="SUPFAM" id="SSF56300">
    <property type="entry name" value="Metallo-dependent phosphatases"/>
    <property type="match status" value="1"/>
</dbReference>
<organism evidence="1 2">
    <name type="scientific">Ralstonia chuxiongensis</name>
    <dbReference type="NCBI Taxonomy" id="2957504"/>
    <lineage>
        <taxon>Bacteria</taxon>
        <taxon>Pseudomonadati</taxon>
        <taxon>Pseudomonadota</taxon>
        <taxon>Betaproteobacteria</taxon>
        <taxon>Burkholderiales</taxon>
        <taxon>Burkholderiaceae</taxon>
        <taxon>Ralstonia</taxon>
    </lineage>
</organism>
<dbReference type="Proteomes" id="UP001162793">
    <property type="component" value="Unassembled WGS sequence"/>
</dbReference>
<accession>A0AA41WVV8</accession>
<evidence type="ECO:0000313" key="1">
    <source>
        <dbReference type="EMBL" id="MCP1173784.1"/>
    </source>
</evidence>